<evidence type="ECO:0000256" key="10">
    <source>
        <dbReference type="ARBA" id="ARBA00023002"/>
    </source>
</evidence>
<dbReference type="GO" id="GO:0004499">
    <property type="term" value="F:N,N-dimethylaniline monooxygenase activity"/>
    <property type="evidence" value="ECO:0007669"/>
    <property type="project" value="InterPro"/>
</dbReference>
<comment type="similarity">
    <text evidence="2">Belongs to the ATPase F chain family.</text>
</comment>
<evidence type="ECO:0000256" key="6">
    <source>
        <dbReference type="ARBA" id="ARBA00022630"/>
    </source>
</evidence>
<evidence type="ECO:0000256" key="1">
    <source>
        <dbReference type="ARBA" id="ARBA00004325"/>
    </source>
</evidence>
<dbReference type="InterPro" id="IPR019344">
    <property type="entry name" value="F1F0-ATPsyn_F_prd"/>
</dbReference>
<name>A0A813SPG8_9BILA</name>
<dbReference type="Pfam" id="PF10206">
    <property type="entry name" value="WRW"/>
    <property type="match status" value="1"/>
</dbReference>
<dbReference type="Proteomes" id="UP000663879">
    <property type="component" value="Unassembled WGS sequence"/>
</dbReference>
<evidence type="ECO:0000256" key="9">
    <source>
        <dbReference type="ARBA" id="ARBA00022857"/>
    </source>
</evidence>
<evidence type="ECO:0000256" key="4">
    <source>
        <dbReference type="ARBA" id="ARBA00022448"/>
    </source>
</evidence>
<dbReference type="InterPro" id="IPR036188">
    <property type="entry name" value="FAD/NAD-bd_sf"/>
</dbReference>
<evidence type="ECO:0000256" key="7">
    <source>
        <dbReference type="ARBA" id="ARBA00022781"/>
    </source>
</evidence>
<dbReference type="GO" id="GO:0045259">
    <property type="term" value="C:proton-transporting ATP synthase complex"/>
    <property type="evidence" value="ECO:0007669"/>
    <property type="project" value="UniProtKB-KW"/>
</dbReference>
<keyword evidence="7" id="KW-0375">Hydrogen ion transport</keyword>
<dbReference type="InterPro" id="IPR020946">
    <property type="entry name" value="Flavin_mOase-like"/>
</dbReference>
<keyword evidence="12" id="KW-0496">Mitochondrion</keyword>
<comment type="caution">
    <text evidence="17">The sequence shown here is derived from an EMBL/GenBank/DDBJ whole genome shotgun (WGS) entry which is preliminary data.</text>
</comment>
<keyword evidence="6 15" id="KW-0285">Flavoprotein</keyword>
<dbReference type="PRINTS" id="PR00370">
    <property type="entry name" value="FMOXYGENASE"/>
</dbReference>
<dbReference type="GO" id="GO:0050661">
    <property type="term" value="F:NADP binding"/>
    <property type="evidence" value="ECO:0007669"/>
    <property type="project" value="InterPro"/>
</dbReference>
<dbReference type="AlphaFoldDB" id="A0A813SPG8"/>
<keyword evidence="14" id="KW-0066">ATP synthesis</keyword>
<reference evidence="17" key="1">
    <citation type="submission" date="2021-02" db="EMBL/GenBank/DDBJ databases">
        <authorList>
            <person name="Nowell W R."/>
        </authorList>
    </citation>
    <scope>NUCLEOTIDE SEQUENCE</scope>
    <source>
        <strain evidence="17">Ploen Becks lab</strain>
    </source>
</reference>
<evidence type="ECO:0000256" key="3">
    <source>
        <dbReference type="ARBA" id="ARBA00009183"/>
    </source>
</evidence>
<dbReference type="OrthoDB" id="7777654at2759"/>
<keyword evidence="5" id="KW-0138">CF(0)</keyword>
<evidence type="ECO:0000256" key="5">
    <source>
        <dbReference type="ARBA" id="ARBA00022547"/>
    </source>
</evidence>
<dbReference type="SUPFAM" id="SSF51905">
    <property type="entry name" value="FAD/NAD(P)-binding domain"/>
    <property type="match status" value="2"/>
</dbReference>
<comment type="subcellular location">
    <subcellularLocation>
        <location evidence="1">Mitochondrion membrane</location>
    </subcellularLocation>
</comment>
<dbReference type="Pfam" id="PF00743">
    <property type="entry name" value="FMO-like"/>
    <property type="match status" value="1"/>
</dbReference>
<evidence type="ECO:0000313" key="17">
    <source>
        <dbReference type="EMBL" id="CAF0797391.1"/>
    </source>
</evidence>
<evidence type="ECO:0000256" key="11">
    <source>
        <dbReference type="ARBA" id="ARBA00023065"/>
    </source>
</evidence>
<dbReference type="InterPro" id="IPR000960">
    <property type="entry name" value="Flavin_mOase"/>
</dbReference>
<organism evidence="17 18">
    <name type="scientific">Brachionus calyciflorus</name>
    <dbReference type="NCBI Taxonomy" id="104777"/>
    <lineage>
        <taxon>Eukaryota</taxon>
        <taxon>Metazoa</taxon>
        <taxon>Spiralia</taxon>
        <taxon>Gnathifera</taxon>
        <taxon>Rotifera</taxon>
        <taxon>Eurotatoria</taxon>
        <taxon>Monogononta</taxon>
        <taxon>Pseudotrocha</taxon>
        <taxon>Ploima</taxon>
        <taxon>Brachionidae</taxon>
        <taxon>Brachionus</taxon>
    </lineage>
</organism>
<accession>A0A813SPG8</accession>
<keyword evidence="11" id="KW-0406">Ion transport</keyword>
<keyword evidence="18" id="KW-1185">Reference proteome</keyword>
<evidence type="ECO:0000256" key="12">
    <source>
        <dbReference type="ARBA" id="ARBA00023128"/>
    </source>
</evidence>
<evidence type="ECO:0000256" key="13">
    <source>
        <dbReference type="ARBA" id="ARBA00023136"/>
    </source>
</evidence>
<dbReference type="GO" id="GO:0031966">
    <property type="term" value="C:mitochondrial membrane"/>
    <property type="evidence" value="ECO:0007669"/>
    <property type="project" value="UniProtKB-SubCell"/>
</dbReference>
<proteinExistence type="inferred from homology"/>
<keyword evidence="13 16" id="KW-0472">Membrane</keyword>
<dbReference type="GO" id="GO:1902600">
    <property type="term" value="P:proton transmembrane transport"/>
    <property type="evidence" value="ECO:0007669"/>
    <property type="project" value="UniProtKB-KW"/>
</dbReference>
<dbReference type="InterPro" id="IPR050346">
    <property type="entry name" value="FMO-like"/>
</dbReference>
<evidence type="ECO:0000256" key="15">
    <source>
        <dbReference type="RuleBase" id="RU361177"/>
    </source>
</evidence>
<feature type="transmembrane region" description="Helical" evidence="16">
    <location>
        <begin position="601"/>
        <end position="619"/>
    </location>
</feature>
<dbReference type="EC" id="1.-.-.-" evidence="15"/>
<dbReference type="GO" id="GO:0050660">
    <property type="term" value="F:flavin adenine dinucleotide binding"/>
    <property type="evidence" value="ECO:0007669"/>
    <property type="project" value="InterPro"/>
</dbReference>
<keyword evidence="9" id="KW-0521">NADP</keyword>
<keyword evidence="10 15" id="KW-0560">Oxidoreductase</keyword>
<evidence type="ECO:0000256" key="2">
    <source>
        <dbReference type="ARBA" id="ARBA00005895"/>
    </source>
</evidence>
<dbReference type="Gene3D" id="3.50.50.60">
    <property type="entry name" value="FAD/NAD(P)-binding domain"/>
    <property type="match status" value="4"/>
</dbReference>
<sequence length="633" mass="74056">MTEKVIYKECCVIGCGISGIAVARWLKKYNFDFVVLEKSNDIAGLWRYRENDYGVMSFTYINISKYNYCFSDYQFPKDTVELMHHSQIYEYVKSYMNMHNLYDYTKFNHQVILLEELNKSDALYSENLRFPNLDTYERLWKLTVKVENREIVYISPYVAVASGHHYDPKNVKFPGQETFPGEIIHSVKYKNAKFNKMVGKKVLLVGIGDSSVDIADNLVTQGECQNVTISSRRGSWVFPSYISGYTTDLYPSRFILSLPWQYTTIFYENLIRFICGDPKKYNLNPKYRAFKYQPTVTQSLYHHIQRKKVTIQPNIKEISGNEVTFSNGAKENFDSIIMCTGYDIRIVFLSNDLKKEVFDPLSEAFLNLYKLVFTPKYESNIAFIGFVQSHTGGILSISEIQARWFVYLMLKKTKLPSHKEMTENINLFKKNIENRFYKSPRHTLQVDPLLYNDEISSFFGAKPNLIQNPALAWRIMFTSCGSAQWRINGPDALPDAIQIVKRVPIPPLNTFIAEMLDKFIDLTKPFQKYLEYPKEYNPRVHGPYNPAQYYGKPDPLSQVKVGEVGQWLSRRNFSLPAMRSALGRAMWAYRLKYIAPKKANAAFVFHFIFFTYTLNYFIYEYPVRKHHTWAIYH</sequence>
<evidence type="ECO:0000256" key="8">
    <source>
        <dbReference type="ARBA" id="ARBA00022827"/>
    </source>
</evidence>
<keyword evidence="16" id="KW-0812">Transmembrane</keyword>
<comment type="similarity">
    <text evidence="3 15">Belongs to the FMO family.</text>
</comment>
<protein>
    <recommendedName>
        <fullName evidence="15">Flavin-containing monooxygenase</fullName>
        <ecNumber evidence="15">1.-.-.-</ecNumber>
    </recommendedName>
</protein>
<evidence type="ECO:0000256" key="16">
    <source>
        <dbReference type="SAM" id="Phobius"/>
    </source>
</evidence>
<evidence type="ECO:0000313" key="18">
    <source>
        <dbReference type="Proteomes" id="UP000663879"/>
    </source>
</evidence>
<dbReference type="PANTHER" id="PTHR23023">
    <property type="entry name" value="DIMETHYLANILINE MONOOXYGENASE"/>
    <property type="match status" value="1"/>
</dbReference>
<dbReference type="EMBL" id="CAJNOC010000734">
    <property type="protein sequence ID" value="CAF0797391.1"/>
    <property type="molecule type" value="Genomic_DNA"/>
</dbReference>
<evidence type="ECO:0000256" key="14">
    <source>
        <dbReference type="ARBA" id="ARBA00023310"/>
    </source>
</evidence>
<gene>
    <name evidence="17" type="ORF">OXX778_LOCUS6285</name>
</gene>
<keyword evidence="16" id="KW-1133">Transmembrane helix</keyword>
<keyword evidence="4" id="KW-0813">Transport</keyword>
<comment type="cofactor">
    <cofactor evidence="15">
        <name>FAD</name>
        <dbReference type="ChEBI" id="CHEBI:57692"/>
    </cofactor>
</comment>
<keyword evidence="8 15" id="KW-0274">FAD</keyword>
<dbReference type="GO" id="GO:0006754">
    <property type="term" value="P:ATP biosynthetic process"/>
    <property type="evidence" value="ECO:0007669"/>
    <property type="project" value="UniProtKB-KW"/>
</dbReference>
<keyword evidence="15" id="KW-0503">Monooxygenase</keyword>